<dbReference type="InterPro" id="IPR003119">
    <property type="entry name" value="SAP_A"/>
</dbReference>
<evidence type="ECO:0000256" key="4">
    <source>
        <dbReference type="ARBA" id="ARBA00023157"/>
    </source>
</evidence>
<accession>A0A162PAJ5</accession>
<protein>
    <submittedName>
        <fullName evidence="6">Uncharacterized protein</fullName>
    </submittedName>
</protein>
<name>A0A162PAJ5_9CRUS</name>
<dbReference type="AlphaFoldDB" id="A0A162PAJ5"/>
<reference evidence="6 7" key="1">
    <citation type="submission" date="2016-03" db="EMBL/GenBank/DDBJ databases">
        <title>EvidentialGene: Evidence-directed Construction of Genes on Genomes.</title>
        <authorList>
            <person name="Gilbert D.G."/>
            <person name="Choi J.-H."/>
            <person name="Mockaitis K."/>
            <person name="Colbourne J."/>
            <person name="Pfrender M."/>
        </authorList>
    </citation>
    <scope>NUCLEOTIDE SEQUENCE [LARGE SCALE GENOMIC DNA]</scope>
    <source>
        <strain evidence="6 7">Xinb3</strain>
        <tissue evidence="6">Complete organism</tissue>
    </source>
</reference>
<dbReference type="EMBL" id="LRGB01000512">
    <property type="protein sequence ID" value="KZS18680.1"/>
    <property type="molecule type" value="Genomic_DNA"/>
</dbReference>
<dbReference type="PROSITE" id="PS51110">
    <property type="entry name" value="SAP_A"/>
    <property type="match status" value="1"/>
</dbReference>
<evidence type="ECO:0000313" key="6">
    <source>
        <dbReference type="EMBL" id="KZS18680.1"/>
    </source>
</evidence>
<evidence type="ECO:0000313" key="7">
    <source>
        <dbReference type="Proteomes" id="UP000076858"/>
    </source>
</evidence>
<organism evidence="6 7">
    <name type="scientific">Daphnia magna</name>
    <dbReference type="NCBI Taxonomy" id="35525"/>
    <lineage>
        <taxon>Eukaryota</taxon>
        <taxon>Metazoa</taxon>
        <taxon>Ecdysozoa</taxon>
        <taxon>Arthropoda</taxon>
        <taxon>Crustacea</taxon>
        <taxon>Branchiopoda</taxon>
        <taxon>Diplostraca</taxon>
        <taxon>Cladocera</taxon>
        <taxon>Anomopoda</taxon>
        <taxon>Daphniidae</taxon>
        <taxon>Daphnia</taxon>
    </lineage>
</organism>
<keyword evidence="7" id="KW-1185">Reference proteome</keyword>
<dbReference type="GO" id="GO:0005576">
    <property type="term" value="C:extracellular region"/>
    <property type="evidence" value="ECO:0007669"/>
    <property type="project" value="UniProtKB-SubCell"/>
</dbReference>
<dbReference type="Proteomes" id="UP000076858">
    <property type="component" value="Unassembled WGS sequence"/>
</dbReference>
<keyword evidence="4" id="KW-1015">Disulfide bond</keyword>
<comment type="subcellular location">
    <subcellularLocation>
        <location evidence="1">Secreted</location>
    </subcellularLocation>
</comment>
<sequence length="64" mass="7274">MRYFLIFICLVFVFASIVEAEDIVTVGGNPCTWGPSFWCHSFENAEECGVEAIQYCESVNWSVE</sequence>
<evidence type="ECO:0000256" key="2">
    <source>
        <dbReference type="ARBA" id="ARBA00022525"/>
    </source>
</evidence>
<proteinExistence type="predicted"/>
<keyword evidence="3" id="KW-0732">Signal</keyword>
<keyword evidence="5" id="KW-0325">Glycoprotein</keyword>
<evidence type="ECO:0000256" key="1">
    <source>
        <dbReference type="ARBA" id="ARBA00004613"/>
    </source>
</evidence>
<keyword evidence="2" id="KW-0964">Secreted</keyword>
<dbReference type="Pfam" id="PF02199">
    <property type="entry name" value="SapA"/>
    <property type="match status" value="1"/>
</dbReference>
<dbReference type="SMART" id="SM00162">
    <property type="entry name" value="SAPA"/>
    <property type="match status" value="1"/>
</dbReference>
<evidence type="ECO:0000256" key="3">
    <source>
        <dbReference type="ARBA" id="ARBA00022729"/>
    </source>
</evidence>
<gene>
    <name evidence="6" type="ORF">APZ42_015229</name>
</gene>
<comment type="caution">
    <text evidence="6">The sequence shown here is derived from an EMBL/GenBank/DDBJ whole genome shotgun (WGS) entry which is preliminary data.</text>
</comment>
<evidence type="ECO:0000256" key="5">
    <source>
        <dbReference type="ARBA" id="ARBA00023180"/>
    </source>
</evidence>